<evidence type="ECO:0000256" key="2">
    <source>
        <dbReference type="RuleBase" id="RU003695"/>
    </source>
</evidence>
<dbReference type="Proteomes" id="UP000694419">
    <property type="component" value="Unplaced"/>
</dbReference>
<dbReference type="AlphaFoldDB" id="A0A8C3JGH7"/>
<feature type="chain" id="PRO_5034092815" description="Lipocalin/cytosolic fatty-acid binding domain-containing protein" evidence="3">
    <location>
        <begin position="21"/>
        <end position="237"/>
    </location>
</feature>
<comment type="similarity">
    <text evidence="1 2">Belongs to the calycin superfamily. Lipocalin family.</text>
</comment>
<dbReference type="GO" id="GO:0036094">
    <property type="term" value="F:small molecule binding"/>
    <property type="evidence" value="ECO:0007669"/>
    <property type="project" value="InterPro"/>
</dbReference>
<evidence type="ECO:0000313" key="6">
    <source>
        <dbReference type="Proteomes" id="UP000694419"/>
    </source>
</evidence>
<evidence type="ECO:0000256" key="1">
    <source>
        <dbReference type="ARBA" id="ARBA00006889"/>
    </source>
</evidence>
<dbReference type="PRINTS" id="PR01254">
    <property type="entry name" value="PGNDSYNTHASE"/>
</dbReference>
<dbReference type="PRINTS" id="PR00179">
    <property type="entry name" value="LIPOCALIN"/>
</dbReference>
<dbReference type="PROSITE" id="PS00213">
    <property type="entry name" value="LIPOCALIN"/>
    <property type="match status" value="1"/>
</dbReference>
<keyword evidence="6" id="KW-1185">Reference proteome</keyword>
<dbReference type="PANTHER" id="PTHR11430:SF77">
    <property type="entry name" value="LIPOCALIN-LIKE 1 PROTEIN"/>
    <property type="match status" value="1"/>
</dbReference>
<dbReference type="InterPro" id="IPR012674">
    <property type="entry name" value="Calycin"/>
</dbReference>
<dbReference type="Gene3D" id="2.40.128.20">
    <property type="match status" value="1"/>
</dbReference>
<evidence type="ECO:0000313" key="5">
    <source>
        <dbReference type="Ensembl" id="ENSCPGP00000007258.1"/>
    </source>
</evidence>
<evidence type="ECO:0000259" key="4">
    <source>
        <dbReference type="Pfam" id="PF00061"/>
    </source>
</evidence>
<name>A0A8C3JGH7_9CHAR</name>
<sequence length="237" mass="25966">MRTLELSLGLALLCLLCAEAEDPGAVGLDKNKIAGKWYIIAVASDSESYLRKKDELKMAMATIMVLGEGDLKVSFAIPTPEGCKKSEWIYKQTGVPGEYYCPERGNKTAQVVDTDGKTYAVIFASRLKDGKTLHMLRLYSRTQEGSPKITALFKKLAREKSFTDEMIKMLPRQGEHCPALCRAGLVNKGSQDVPAGTSSATALWSELAGESILVWHVLAFTLLKFITGLSILGAEWD</sequence>
<dbReference type="SUPFAM" id="SSF50814">
    <property type="entry name" value="Lipocalins"/>
    <property type="match status" value="1"/>
</dbReference>
<keyword evidence="3" id="KW-0732">Signal</keyword>
<dbReference type="PANTHER" id="PTHR11430">
    <property type="entry name" value="LIPOCALIN"/>
    <property type="match status" value="1"/>
</dbReference>
<proteinExistence type="inferred from homology"/>
<dbReference type="Pfam" id="PF00061">
    <property type="entry name" value="Lipocalin"/>
    <property type="match status" value="1"/>
</dbReference>
<feature type="domain" description="Lipocalin/cytosolic fatty-acid binding" evidence="4">
    <location>
        <begin position="34"/>
        <end position="171"/>
    </location>
</feature>
<accession>A0A8C3JGH7</accession>
<reference evidence="5" key="2">
    <citation type="submission" date="2025-09" db="UniProtKB">
        <authorList>
            <consortium name="Ensembl"/>
        </authorList>
    </citation>
    <scope>IDENTIFICATION</scope>
</reference>
<dbReference type="Ensembl" id="ENSCPGT00000007986.1">
    <property type="protein sequence ID" value="ENSCPGP00000007258.1"/>
    <property type="gene ID" value="ENSCPGG00000005201.1"/>
</dbReference>
<dbReference type="InterPro" id="IPR000566">
    <property type="entry name" value="Lipocln_cytosolic_FA-bd_dom"/>
</dbReference>
<reference evidence="5" key="1">
    <citation type="submission" date="2025-08" db="UniProtKB">
        <authorList>
            <consortium name="Ensembl"/>
        </authorList>
    </citation>
    <scope>IDENTIFICATION</scope>
</reference>
<dbReference type="InterPro" id="IPR002345">
    <property type="entry name" value="Lipocalin"/>
</dbReference>
<organism evidence="5 6">
    <name type="scientific">Calidris pygmaea</name>
    <name type="common">Spoon-billed sandpiper</name>
    <dbReference type="NCBI Taxonomy" id="425635"/>
    <lineage>
        <taxon>Eukaryota</taxon>
        <taxon>Metazoa</taxon>
        <taxon>Chordata</taxon>
        <taxon>Craniata</taxon>
        <taxon>Vertebrata</taxon>
        <taxon>Euteleostomi</taxon>
        <taxon>Archelosauria</taxon>
        <taxon>Archosauria</taxon>
        <taxon>Dinosauria</taxon>
        <taxon>Saurischia</taxon>
        <taxon>Theropoda</taxon>
        <taxon>Coelurosauria</taxon>
        <taxon>Aves</taxon>
        <taxon>Neognathae</taxon>
        <taxon>Neoaves</taxon>
        <taxon>Charadriiformes</taxon>
        <taxon>Scolopacidae</taxon>
        <taxon>Calidris</taxon>
    </lineage>
</organism>
<evidence type="ECO:0000256" key="3">
    <source>
        <dbReference type="SAM" id="SignalP"/>
    </source>
</evidence>
<feature type="signal peptide" evidence="3">
    <location>
        <begin position="1"/>
        <end position="20"/>
    </location>
</feature>
<dbReference type="InterPro" id="IPR022272">
    <property type="entry name" value="Lipocalin_CS"/>
</dbReference>
<protein>
    <recommendedName>
        <fullName evidence="4">Lipocalin/cytosolic fatty-acid binding domain-containing protein</fullName>
    </recommendedName>
</protein>